<dbReference type="InterPro" id="IPR052746">
    <property type="entry name" value="MlaB_ABC_Transporter"/>
</dbReference>
<dbReference type="Pfam" id="PF13466">
    <property type="entry name" value="STAS_2"/>
    <property type="match status" value="1"/>
</dbReference>
<dbReference type="PROSITE" id="PS50801">
    <property type="entry name" value="STAS"/>
    <property type="match status" value="1"/>
</dbReference>
<dbReference type="Proteomes" id="UP000278085">
    <property type="component" value="Unassembled WGS sequence"/>
</dbReference>
<dbReference type="CDD" id="cd07043">
    <property type="entry name" value="STAS_anti-anti-sigma_factors"/>
    <property type="match status" value="1"/>
</dbReference>
<dbReference type="InterPro" id="IPR058548">
    <property type="entry name" value="MlaB-like_STAS"/>
</dbReference>
<dbReference type="InterPro" id="IPR036513">
    <property type="entry name" value="STAS_dom_sf"/>
</dbReference>
<dbReference type="AlphaFoldDB" id="A0A430HRW8"/>
<organism evidence="2 3">
    <name type="scientific">Massilia atriviolacea</name>
    <dbReference type="NCBI Taxonomy" id="2495579"/>
    <lineage>
        <taxon>Bacteria</taxon>
        <taxon>Pseudomonadati</taxon>
        <taxon>Pseudomonadota</taxon>
        <taxon>Betaproteobacteria</taxon>
        <taxon>Burkholderiales</taxon>
        <taxon>Oxalobacteraceae</taxon>
        <taxon>Telluria group</taxon>
        <taxon>Massilia</taxon>
    </lineage>
</organism>
<sequence>MSATQERVLRLEPELTIYSAAQVKQVLVDALVARDRLTLDLTDVCEVDSAGVQLLLAAMRHAGAQGVPLLLASHSAAVQDAFALLGFDAQLAPLHSTAN</sequence>
<name>A0A430HRW8_9BURK</name>
<dbReference type="EMBL" id="RXLQ01000002">
    <property type="protein sequence ID" value="RSZ60244.1"/>
    <property type="molecule type" value="Genomic_DNA"/>
</dbReference>
<dbReference type="SUPFAM" id="SSF52091">
    <property type="entry name" value="SpoIIaa-like"/>
    <property type="match status" value="1"/>
</dbReference>
<accession>A0A430HRW8</accession>
<reference evidence="2 3" key="1">
    <citation type="submission" date="2018-12" db="EMBL/GenBank/DDBJ databases">
        <authorList>
            <person name="Yang E."/>
        </authorList>
    </citation>
    <scope>NUCLEOTIDE SEQUENCE [LARGE SCALE GENOMIC DNA]</scope>
    <source>
        <strain evidence="2 3">SOD</strain>
    </source>
</reference>
<gene>
    <name evidence="2" type="ORF">EJB06_03710</name>
</gene>
<dbReference type="OrthoDB" id="8527158at2"/>
<dbReference type="InterPro" id="IPR002645">
    <property type="entry name" value="STAS_dom"/>
</dbReference>
<evidence type="ECO:0000313" key="3">
    <source>
        <dbReference type="Proteomes" id="UP000278085"/>
    </source>
</evidence>
<evidence type="ECO:0000259" key="1">
    <source>
        <dbReference type="PROSITE" id="PS50801"/>
    </source>
</evidence>
<feature type="domain" description="STAS" evidence="1">
    <location>
        <begin position="8"/>
        <end position="99"/>
    </location>
</feature>
<dbReference type="PANTHER" id="PTHR35849">
    <property type="entry name" value="BLR2341 PROTEIN"/>
    <property type="match status" value="1"/>
</dbReference>
<protein>
    <submittedName>
        <fullName evidence="2">Anti-sigma factor antagonist</fullName>
    </submittedName>
</protein>
<dbReference type="PANTHER" id="PTHR35849:SF2">
    <property type="entry name" value="BLR2341 PROTEIN"/>
    <property type="match status" value="1"/>
</dbReference>
<evidence type="ECO:0000313" key="2">
    <source>
        <dbReference type="EMBL" id="RSZ60244.1"/>
    </source>
</evidence>
<proteinExistence type="predicted"/>
<comment type="caution">
    <text evidence="2">The sequence shown here is derived from an EMBL/GenBank/DDBJ whole genome shotgun (WGS) entry which is preliminary data.</text>
</comment>
<dbReference type="RefSeq" id="WP_126072659.1">
    <property type="nucleotide sequence ID" value="NZ_CP051166.1"/>
</dbReference>
<dbReference type="Gene3D" id="3.30.750.24">
    <property type="entry name" value="STAS domain"/>
    <property type="match status" value="1"/>
</dbReference>
<keyword evidence="3" id="KW-1185">Reference proteome</keyword>